<reference evidence="1" key="1">
    <citation type="submission" date="2014-11" db="EMBL/GenBank/DDBJ databases">
        <authorList>
            <person name="Amaro Gonzalez C."/>
        </authorList>
    </citation>
    <scope>NUCLEOTIDE SEQUENCE</scope>
</reference>
<sequence>MHFLALDNKPTTPAPIPARRLTETFLNI</sequence>
<organism evidence="1">
    <name type="scientific">Anguilla anguilla</name>
    <name type="common">European freshwater eel</name>
    <name type="synonym">Muraena anguilla</name>
    <dbReference type="NCBI Taxonomy" id="7936"/>
    <lineage>
        <taxon>Eukaryota</taxon>
        <taxon>Metazoa</taxon>
        <taxon>Chordata</taxon>
        <taxon>Craniata</taxon>
        <taxon>Vertebrata</taxon>
        <taxon>Euteleostomi</taxon>
        <taxon>Actinopterygii</taxon>
        <taxon>Neopterygii</taxon>
        <taxon>Teleostei</taxon>
        <taxon>Anguilliformes</taxon>
        <taxon>Anguillidae</taxon>
        <taxon>Anguilla</taxon>
    </lineage>
</organism>
<reference evidence="1" key="2">
    <citation type="journal article" date="2015" name="Fish Shellfish Immunol.">
        <title>Early steps in the European eel (Anguilla anguilla)-Vibrio vulnificus interaction in the gills: Role of the RtxA13 toxin.</title>
        <authorList>
            <person name="Callol A."/>
            <person name="Pajuelo D."/>
            <person name="Ebbesson L."/>
            <person name="Teles M."/>
            <person name="MacKenzie S."/>
            <person name="Amaro C."/>
        </authorList>
    </citation>
    <scope>NUCLEOTIDE SEQUENCE</scope>
</reference>
<accession>A0A0E9T8T5</accession>
<dbReference type="AlphaFoldDB" id="A0A0E9T8T5"/>
<evidence type="ECO:0000313" key="1">
    <source>
        <dbReference type="EMBL" id="JAH49173.1"/>
    </source>
</evidence>
<name>A0A0E9T8T5_ANGAN</name>
<protein>
    <submittedName>
        <fullName evidence="1">Uncharacterized protein</fullName>
    </submittedName>
</protein>
<dbReference type="EMBL" id="GBXM01059404">
    <property type="protein sequence ID" value="JAH49173.1"/>
    <property type="molecule type" value="Transcribed_RNA"/>
</dbReference>
<proteinExistence type="predicted"/>